<dbReference type="SMART" id="SM00086">
    <property type="entry name" value="PAC"/>
    <property type="match status" value="10"/>
</dbReference>
<evidence type="ECO:0000256" key="10">
    <source>
        <dbReference type="ARBA" id="ARBA00023012"/>
    </source>
</evidence>
<dbReference type="SUPFAM" id="SSF47384">
    <property type="entry name" value="Homodimeric domain of signal transducing histidine kinase"/>
    <property type="match status" value="1"/>
</dbReference>
<feature type="coiled-coil region" evidence="15">
    <location>
        <begin position="590"/>
        <end position="624"/>
    </location>
</feature>
<feature type="transmembrane region" description="Helical" evidence="16">
    <location>
        <begin position="20"/>
        <end position="45"/>
    </location>
</feature>
<dbReference type="eggNOG" id="COG4191">
    <property type="taxonomic scope" value="Bacteria"/>
</dbReference>
<dbReference type="SUPFAM" id="SSF52172">
    <property type="entry name" value="CheY-like"/>
    <property type="match status" value="1"/>
</dbReference>
<dbReference type="CDD" id="cd16922">
    <property type="entry name" value="HATPase_EvgS-ArcB-TorS-like"/>
    <property type="match status" value="1"/>
</dbReference>
<name>B4VXY3_9CYAN</name>
<feature type="domain" description="Histidine kinase" evidence="17">
    <location>
        <begin position="2273"/>
        <end position="2495"/>
    </location>
</feature>
<dbReference type="SUPFAM" id="SSF158472">
    <property type="entry name" value="HAMP domain-like"/>
    <property type="match status" value="1"/>
</dbReference>
<dbReference type="Gene3D" id="6.10.250.490">
    <property type="match status" value="1"/>
</dbReference>
<evidence type="ECO:0000256" key="16">
    <source>
        <dbReference type="SAM" id="Phobius"/>
    </source>
</evidence>
<dbReference type="eggNOG" id="COG2202">
    <property type="taxonomic scope" value="Bacteria"/>
</dbReference>
<dbReference type="Pfam" id="PF00672">
    <property type="entry name" value="HAMP"/>
    <property type="match status" value="1"/>
</dbReference>
<protein>
    <recommendedName>
        <fullName evidence="13">Circadian input-output histidine kinase CikA</fullName>
        <ecNumber evidence="4">2.7.13.3</ecNumber>
    </recommendedName>
</protein>
<dbReference type="Pfam" id="PF02518">
    <property type="entry name" value="HATPase_c"/>
    <property type="match status" value="1"/>
</dbReference>
<dbReference type="FunFam" id="1.10.287.130:FF:000038">
    <property type="entry name" value="Sensory transduction histidine kinase"/>
    <property type="match status" value="1"/>
</dbReference>
<dbReference type="InterPro" id="IPR013656">
    <property type="entry name" value="PAS_4"/>
</dbReference>
<dbReference type="NCBIfam" id="TIGR00229">
    <property type="entry name" value="sensory_box"/>
    <property type="match status" value="12"/>
</dbReference>
<dbReference type="InterPro" id="IPR013655">
    <property type="entry name" value="PAS_fold_3"/>
</dbReference>
<dbReference type="PROSITE" id="PS50113">
    <property type="entry name" value="PAC"/>
    <property type="match status" value="9"/>
</dbReference>
<keyword evidence="6" id="KW-0808">Transferase</keyword>
<keyword evidence="15" id="KW-0175">Coiled coil</keyword>
<feature type="transmembrane region" description="Helical" evidence="16">
    <location>
        <begin position="373"/>
        <end position="395"/>
    </location>
</feature>
<dbReference type="SMART" id="SM00091">
    <property type="entry name" value="PAS"/>
    <property type="match status" value="14"/>
</dbReference>
<dbReference type="PROSITE" id="PS50110">
    <property type="entry name" value="RESPONSE_REGULATORY"/>
    <property type="match status" value="1"/>
</dbReference>
<comment type="subcellular location">
    <subcellularLocation>
        <location evidence="2">Membrane</location>
    </subcellularLocation>
</comment>
<dbReference type="SMART" id="SM00388">
    <property type="entry name" value="HisKA"/>
    <property type="match status" value="1"/>
</dbReference>
<dbReference type="Pfam" id="PF08448">
    <property type="entry name" value="PAS_4"/>
    <property type="match status" value="5"/>
</dbReference>
<feature type="domain" description="PAS" evidence="19">
    <location>
        <begin position="1501"/>
        <end position="1569"/>
    </location>
</feature>
<dbReference type="HOGENOM" id="CLU_229359_0_0_3"/>
<comment type="similarity">
    <text evidence="3">In the N-terminal section; belongs to the phytochrome family.</text>
</comment>
<dbReference type="GO" id="GO:0005524">
    <property type="term" value="F:ATP binding"/>
    <property type="evidence" value="ECO:0007669"/>
    <property type="project" value="UniProtKB-KW"/>
</dbReference>
<feature type="domain" description="PAC" evidence="20">
    <location>
        <begin position="1196"/>
        <end position="1248"/>
    </location>
</feature>
<dbReference type="EC" id="2.7.13.3" evidence="4"/>
<evidence type="ECO:0000256" key="4">
    <source>
        <dbReference type="ARBA" id="ARBA00012438"/>
    </source>
</evidence>
<feature type="domain" description="PAC" evidence="20">
    <location>
        <begin position="1320"/>
        <end position="1371"/>
    </location>
</feature>
<dbReference type="Gene3D" id="3.30.450.20">
    <property type="entry name" value="PAS domain"/>
    <property type="match status" value="15"/>
</dbReference>
<feature type="domain" description="PAC" evidence="20">
    <location>
        <begin position="942"/>
        <end position="994"/>
    </location>
</feature>
<reference evidence="22 23" key="1">
    <citation type="submission" date="2008-07" db="EMBL/GenBank/DDBJ databases">
        <authorList>
            <person name="Tandeau de Marsac N."/>
            <person name="Ferriera S."/>
            <person name="Johnson J."/>
            <person name="Kravitz S."/>
            <person name="Beeson K."/>
            <person name="Sutton G."/>
            <person name="Rogers Y.-H."/>
            <person name="Friedman R."/>
            <person name="Frazier M."/>
            <person name="Venter J.C."/>
        </authorList>
    </citation>
    <scope>NUCLEOTIDE SEQUENCE [LARGE SCALE GENOMIC DNA]</scope>
    <source>
        <strain evidence="22 23">PCC 7420</strain>
    </source>
</reference>
<dbReference type="STRING" id="118168.MC7420_4451"/>
<feature type="domain" description="Response regulatory" evidence="18">
    <location>
        <begin position="2520"/>
        <end position="2636"/>
    </location>
</feature>
<dbReference type="Proteomes" id="UP000003835">
    <property type="component" value="Unassembled WGS sequence"/>
</dbReference>
<keyword evidence="11 16" id="KW-0472">Membrane</keyword>
<dbReference type="InterPro" id="IPR036097">
    <property type="entry name" value="HisK_dim/P_sf"/>
</dbReference>
<dbReference type="InterPro" id="IPR005467">
    <property type="entry name" value="His_kinase_dom"/>
</dbReference>
<keyword evidence="12" id="KW-0131">Cell cycle</keyword>
<dbReference type="InterPro" id="IPR003660">
    <property type="entry name" value="HAMP_dom"/>
</dbReference>
<dbReference type="CDD" id="cd00130">
    <property type="entry name" value="PAS"/>
    <property type="match status" value="6"/>
</dbReference>
<evidence type="ECO:0000256" key="13">
    <source>
        <dbReference type="ARBA" id="ARBA00074306"/>
    </source>
</evidence>
<feature type="coiled-coil region" evidence="15">
    <location>
        <begin position="978"/>
        <end position="1005"/>
    </location>
</feature>
<evidence type="ECO:0000256" key="8">
    <source>
        <dbReference type="ARBA" id="ARBA00022777"/>
    </source>
</evidence>
<feature type="modified residue" description="4-aspartylphosphate" evidence="14">
    <location>
        <position position="2569"/>
    </location>
</feature>
<accession>B4VXY3</accession>
<keyword evidence="10" id="KW-0902">Two-component regulatory system</keyword>
<dbReference type="SUPFAM" id="SSF55785">
    <property type="entry name" value="PYP-like sensor domain (PAS domain)"/>
    <property type="match status" value="14"/>
</dbReference>
<feature type="domain" description="PAC" evidence="20">
    <location>
        <begin position="1580"/>
        <end position="1633"/>
    </location>
</feature>
<evidence type="ECO:0000256" key="6">
    <source>
        <dbReference type="ARBA" id="ARBA00022679"/>
    </source>
</evidence>
<dbReference type="PROSITE" id="PS50885">
    <property type="entry name" value="HAMP"/>
    <property type="match status" value="1"/>
</dbReference>
<dbReference type="GO" id="GO:0016020">
    <property type="term" value="C:membrane"/>
    <property type="evidence" value="ECO:0007669"/>
    <property type="project" value="UniProtKB-SubCell"/>
</dbReference>
<dbReference type="InterPro" id="IPR001610">
    <property type="entry name" value="PAC"/>
</dbReference>
<keyword evidence="7" id="KW-0547">Nucleotide-binding</keyword>
<dbReference type="CDD" id="cd12912">
    <property type="entry name" value="PDC2_MCP_like"/>
    <property type="match status" value="1"/>
</dbReference>
<dbReference type="FunFam" id="3.30.565.10:FF:000010">
    <property type="entry name" value="Sensor histidine kinase RcsC"/>
    <property type="match status" value="1"/>
</dbReference>
<sequence length="2724" mass="310055">MLHPAQSLKSFLANVAGNLPLRTVIIVPFVLQIVGTVGLVGYLSYRNGQKTVDNLAYQLIDEVDERVEQNVSHYLESPHQVTQTLAAAIRTGVIDWKNFPGLERYFAQQLQIYGTVSSMAIVTEEREFLNVAKLLESDSLVIRVLDQSTNYAFHYYTANLQGQRIKRTHVRYDFDPHNDPPQGDSWYQATKQAGKGIWHPLVSLSQGVDQPLLLIANFLPFNDSEGTFQGILTATFFVPELAEFLEGMEVGKTGQVFIINRKGDLVASSTGEIPFKPDLDADYRKNKNLQDWRLPVQQSRNPLTKAAVNFLLTQVKHQSEIKQDQTFKFTFNDNRYFLHINPIQEQSGLNWFIVTVVPESEFMAEIYANTRTTIALCIAALILSILLGISTARWVTKPILQLNIAADEIARGEWQQSIPINRGDEVGQLANSFNIMAAQLRQFFTQLQASNKALSQSEHNLTQILEAIPVGISVHDVTGQLTYANQKSKELLEIETLPDAKIEDLAITYQIYQSDTQQLYPVENLPAVRALNREQTIVDDLEIHQRNQIIPVEAYGTPLLDKNATILGAIVAFFDITERKQAEALQRNYHRILEANVAQRTAELRDANERLKGEMAERQLLEGKLYSSEQQIRTIFEAINDIVLMIDAEKNINVAPTKRTYLSPEDSHLLNLIVEQFFQDPEDSWFAQVQQVLDSQEPLYFDYNLTLDNHEMWLTISIAPLSDQAVIWVARDISDRKQVEDALRTSEYLYRAMARNFPNGAMFLFDPNLRYLVADGQALTEAGHRGEALLGKTLWEVLPPENCALVEPLYHAALAGVEQTQEISFGDFTYLCQSTAVRNNAGTIIAGMVVTQNITERKQFEQALIRSENRFQEIAKTVSQFFFVRSANSGEFLYVSPAYETIWGRSCESLYQHPESWIEAVHPEDRPLVLNSLNQQFQGHSVKREYRIIQPNGEQRWIIADVSVVRNEAGEPLRFVGVAEDITERKQAELELQSIKERLQYLLTASPAVIFSSQIEGDYSATFMSENASTILGYNAEKFIHNAQFWCERVHPEDKAVMNEVIPQLFAQGHCTYEYRFQHGDGTYHWLTTQLRLVQDETGTPIECVGYLIDITERKQAEESLREQEEEYRRIVETADEGIWSIDMNGNTIFVNPKMAQMLGCSVEQMLGQPMFAFMDEAGKAMATRNLERRRQGIHEKHEFKFRRNDGSDLWTLIATTPICDTSGQCTGTLGMITDITDRKRAEDALRYSEQLYRTMAKNFPNGAIFLFDHELRYLVADGQGLGRSGSGYSRNILEGQTIWEVLSEQECAVVETLYREALAGIEKTLEMPYRNRIQLVQTRAVRDEAGEIIAGMVVAQDITERKQTEEALRESEAFLRSIYEGIEAAVFIVDVLENGEFRYVSINPTHERMSGLRNSEIKGKTLHEVLTPDIAEAVCQRYRRCLAAGEKITYEHSLQINGKDSWWISNLTPLKDSNSRIYRLIGTALNISDRKQIELQLKENQRFIEKIINASPQLLYLFDPTAETDLYINRQSLDILGYTPAEIVGRGMQFFLDTLHPDDLPLIERNLNFWHTASDSDILTTESRFRHKDGSWCWLLSREVVFERDENNQVIKILGTSQDITELKEAEDALRRYERIVSSTTDAISLVDRDYTYQIVNQAYLDWNQKHYDEIVGHSVSNLLGEEVFVQVIKPNLDRCLAGETINYQEWFDYPGGKQEFISVTYIPYVDANQQISGVVVNCRNLTELKQVETQLRQTNQEMQAIFDAFPDILFRLAADGTILDFRTKNYQALYTSPDSFVNHKIQEVFPTDAGEKLYAAIQQVLTTKSLVSVEYSLPLNQEEQYFEARMVPLNQNEVIALTRNISDRKQAELALAASQARFAGILEIAKDGIISVDSEQRIILFNQGAEQMFGYKADQILGQSLDLLLPPRAATIHRQHVTNFAQYAGKARQMGERNELFGRRRNGTEFPMEASISKLDINGEIICTAILRDISDRKQAELALSQQKEILQTIFDSIPILLCFYKEGVEVEFINPALEQTLGWSLAEMRDIDIMAEIYPDPDYRTSVLDFMLKADGTWQDFQTQTRRGEVLEITWANIRLPDGSTVGIGKDITERKQAELAIQEREYQLRTLADNLPNGLIYQLVREPNGQFYFSYITAGIERLVGIKPEVIIQDASVLFNLIVDEDRQLNYQLNEESWRNLSIYEMQMRKRTPSGDIRWSYVRSAPRRLVDGRTVWDGIEIDITELKKTEIELAQAKDAAEAANRAKSAFLASMSHELRTPLNGILGYAQILKTNSNLTQKQKDGIEIIHQCGEHLLTLINDILDLSKVEAGKLELYPEDFHFPSFLVGLCEIFRLKAIQKDITFNYNPPTHIPQIVHGDEKRLRQILMNLLSNAVKFTDTGTVTFTVNIIHKGQMTNDKIRFQVEDTGIGMSAEDLEKIFLPFEQIKETSRHHEGTGLGLAITKKLIALMGSQIRVESHPGVGSKFWFEVDLPEVSSSAKFIPAKPLDTIVGYTGAKRKILIVDDRWENCAVLRSVLEPIGFEIQEAENGQEGLENAREWQPDLILVDIVMPVMDGHQMTQELRQISEFNTTPIIAISANAFATNRVESLEAGCTDFITKPIATEELLQKVQVYLNMSWIYEDKAEPSNSYLESGDRVIPTQEELRLLYEAASLGDVAGVEEETMRLQDINPDYIPFALEVLGMAAQFDYDKIVDLLDNCFGD</sequence>
<dbReference type="Pfam" id="PF13426">
    <property type="entry name" value="PAS_9"/>
    <property type="match status" value="1"/>
</dbReference>
<dbReference type="Pfam" id="PF00989">
    <property type="entry name" value="PAS"/>
    <property type="match status" value="1"/>
</dbReference>
<dbReference type="SUPFAM" id="SSF55874">
    <property type="entry name" value="ATPase domain of HSP90 chaperone/DNA topoisomerase II/histidine kinase"/>
    <property type="match status" value="1"/>
</dbReference>
<evidence type="ECO:0000259" key="19">
    <source>
        <dbReference type="PROSITE" id="PS50112"/>
    </source>
</evidence>
<feature type="domain" description="PAC" evidence="20">
    <location>
        <begin position="2202"/>
        <end position="2255"/>
    </location>
</feature>
<dbReference type="Gene3D" id="1.10.287.130">
    <property type="match status" value="1"/>
</dbReference>
<keyword evidence="23" id="KW-1185">Reference proteome</keyword>
<dbReference type="eggNOG" id="COG3829">
    <property type="taxonomic scope" value="Bacteria"/>
</dbReference>
<evidence type="ECO:0000256" key="11">
    <source>
        <dbReference type="ARBA" id="ARBA00023136"/>
    </source>
</evidence>
<dbReference type="Pfam" id="PF00072">
    <property type="entry name" value="Response_reg"/>
    <property type="match status" value="1"/>
</dbReference>
<dbReference type="SMART" id="SM00448">
    <property type="entry name" value="REC"/>
    <property type="match status" value="1"/>
</dbReference>
<dbReference type="GO" id="GO:0000155">
    <property type="term" value="F:phosphorelay sensor kinase activity"/>
    <property type="evidence" value="ECO:0007669"/>
    <property type="project" value="InterPro"/>
</dbReference>
<dbReference type="Pfam" id="PF08447">
    <property type="entry name" value="PAS_3"/>
    <property type="match status" value="3"/>
</dbReference>
<dbReference type="Pfam" id="PF00512">
    <property type="entry name" value="HisKA"/>
    <property type="match status" value="1"/>
</dbReference>
<feature type="domain" description="PAC" evidence="20">
    <location>
        <begin position="531"/>
        <end position="588"/>
    </location>
</feature>
<feature type="domain" description="PAC" evidence="20">
    <location>
        <begin position="1071"/>
        <end position="1123"/>
    </location>
</feature>
<evidence type="ECO:0000256" key="14">
    <source>
        <dbReference type="PROSITE-ProRule" id="PRU00169"/>
    </source>
</evidence>
<keyword evidence="16" id="KW-1133">Transmembrane helix</keyword>
<dbReference type="CDD" id="cd06225">
    <property type="entry name" value="HAMP"/>
    <property type="match status" value="1"/>
</dbReference>
<dbReference type="eggNOG" id="COG5002">
    <property type="taxonomic scope" value="Bacteria"/>
</dbReference>
<dbReference type="SMART" id="SM00387">
    <property type="entry name" value="HATPase_c"/>
    <property type="match status" value="1"/>
</dbReference>
<evidence type="ECO:0000256" key="3">
    <source>
        <dbReference type="ARBA" id="ARBA00006402"/>
    </source>
</evidence>
<dbReference type="InterPro" id="IPR000700">
    <property type="entry name" value="PAS-assoc_C"/>
</dbReference>
<dbReference type="eggNOG" id="COG3850">
    <property type="taxonomic scope" value="Bacteria"/>
</dbReference>
<feature type="domain" description="PAS" evidence="19">
    <location>
        <begin position="1876"/>
        <end position="1928"/>
    </location>
</feature>
<feature type="domain" description="PAC" evidence="20">
    <location>
        <begin position="1447"/>
        <end position="1500"/>
    </location>
</feature>
<feature type="domain" description="PAS" evidence="19">
    <location>
        <begin position="995"/>
        <end position="1069"/>
    </location>
</feature>
<dbReference type="PRINTS" id="PR00344">
    <property type="entry name" value="BCTRLSENSOR"/>
</dbReference>
<dbReference type="EMBL" id="DS989859">
    <property type="protein sequence ID" value="EDX73204.1"/>
    <property type="molecule type" value="Genomic_DNA"/>
</dbReference>
<dbReference type="eggNOG" id="COG3706">
    <property type="taxonomic scope" value="Bacteria"/>
</dbReference>
<evidence type="ECO:0000256" key="2">
    <source>
        <dbReference type="ARBA" id="ARBA00004370"/>
    </source>
</evidence>
<keyword evidence="8" id="KW-0418">Kinase</keyword>
<dbReference type="PANTHER" id="PTHR43304:SF1">
    <property type="entry name" value="PAC DOMAIN-CONTAINING PROTEIN"/>
    <property type="match status" value="1"/>
</dbReference>
<dbReference type="SMART" id="SM00304">
    <property type="entry name" value="HAMP"/>
    <property type="match status" value="1"/>
</dbReference>
<dbReference type="InterPro" id="IPR052162">
    <property type="entry name" value="Sensor_kinase/Photoreceptor"/>
</dbReference>
<dbReference type="InterPro" id="IPR013767">
    <property type="entry name" value="PAS_fold"/>
</dbReference>
<dbReference type="RefSeq" id="WP_006103667.1">
    <property type="nucleotide sequence ID" value="NZ_DS989859.1"/>
</dbReference>
<feature type="domain" description="PAS" evidence="19">
    <location>
        <begin position="1372"/>
        <end position="1446"/>
    </location>
</feature>
<dbReference type="InterPro" id="IPR035965">
    <property type="entry name" value="PAS-like_dom_sf"/>
</dbReference>
<feature type="domain" description="HAMP" evidence="21">
    <location>
        <begin position="393"/>
        <end position="445"/>
    </location>
</feature>
<evidence type="ECO:0000313" key="23">
    <source>
        <dbReference type="Proteomes" id="UP000003835"/>
    </source>
</evidence>
<dbReference type="CDD" id="cd17546">
    <property type="entry name" value="REC_hyHK_CKI1_RcsC-like"/>
    <property type="match status" value="1"/>
</dbReference>
<keyword evidence="9" id="KW-0067">ATP-binding</keyword>
<evidence type="ECO:0000256" key="7">
    <source>
        <dbReference type="ARBA" id="ARBA00022741"/>
    </source>
</evidence>
<feature type="domain" description="PAS" evidence="19">
    <location>
        <begin position="457"/>
        <end position="492"/>
    </location>
</feature>
<dbReference type="InterPro" id="IPR000014">
    <property type="entry name" value="PAS"/>
</dbReference>
<dbReference type="InterPro" id="IPR001789">
    <property type="entry name" value="Sig_transdc_resp-reg_receiver"/>
</dbReference>
<gene>
    <name evidence="22" type="ORF">MC7420_4451</name>
</gene>
<evidence type="ECO:0000256" key="1">
    <source>
        <dbReference type="ARBA" id="ARBA00000085"/>
    </source>
</evidence>
<dbReference type="InterPro" id="IPR011006">
    <property type="entry name" value="CheY-like_superfamily"/>
</dbReference>
<feature type="domain" description="PAS" evidence="19">
    <location>
        <begin position="1124"/>
        <end position="1172"/>
    </location>
</feature>
<dbReference type="InterPro" id="IPR036890">
    <property type="entry name" value="HATPase_C_sf"/>
</dbReference>
<evidence type="ECO:0000259" key="21">
    <source>
        <dbReference type="PROSITE" id="PS50885"/>
    </source>
</evidence>
<dbReference type="GO" id="GO:0006355">
    <property type="term" value="P:regulation of DNA-templated transcription"/>
    <property type="evidence" value="ECO:0007669"/>
    <property type="project" value="InterPro"/>
</dbReference>
<dbReference type="InterPro" id="IPR003594">
    <property type="entry name" value="HATPase_dom"/>
</dbReference>
<evidence type="ECO:0000256" key="15">
    <source>
        <dbReference type="SAM" id="Coils"/>
    </source>
</evidence>
<dbReference type="InterPro" id="IPR003661">
    <property type="entry name" value="HisK_dim/P_dom"/>
</dbReference>
<evidence type="ECO:0000313" key="22">
    <source>
        <dbReference type="EMBL" id="EDX73204.1"/>
    </source>
</evidence>
<evidence type="ECO:0000256" key="5">
    <source>
        <dbReference type="ARBA" id="ARBA00022553"/>
    </source>
</evidence>
<dbReference type="OrthoDB" id="567946at2"/>
<evidence type="ECO:0000259" key="17">
    <source>
        <dbReference type="PROSITE" id="PS50109"/>
    </source>
</evidence>
<evidence type="ECO:0000256" key="12">
    <source>
        <dbReference type="ARBA" id="ARBA00023306"/>
    </source>
</evidence>
<dbReference type="PANTHER" id="PTHR43304">
    <property type="entry name" value="PHYTOCHROME-LIKE PROTEIN CPH1"/>
    <property type="match status" value="1"/>
</dbReference>
<dbReference type="PROSITE" id="PS50109">
    <property type="entry name" value="HIS_KIN"/>
    <property type="match status" value="1"/>
</dbReference>
<evidence type="ECO:0000259" key="20">
    <source>
        <dbReference type="PROSITE" id="PS50113"/>
    </source>
</evidence>
<dbReference type="Pfam" id="PF13188">
    <property type="entry name" value="PAS_8"/>
    <property type="match status" value="2"/>
</dbReference>
<keyword evidence="5 14" id="KW-0597">Phosphoprotein</keyword>
<dbReference type="Gene3D" id="3.40.50.2300">
    <property type="match status" value="1"/>
</dbReference>
<comment type="catalytic activity">
    <reaction evidence="1">
        <text>ATP + protein L-histidine = ADP + protein N-phospho-L-histidine.</text>
        <dbReference type="EC" id="2.7.13.3"/>
    </reaction>
</comment>
<dbReference type="Gene3D" id="3.30.565.10">
    <property type="entry name" value="Histidine kinase-like ATPase, C-terminal domain"/>
    <property type="match status" value="1"/>
</dbReference>
<dbReference type="CDD" id="cd00082">
    <property type="entry name" value="HisKA"/>
    <property type="match status" value="1"/>
</dbReference>
<dbReference type="InterPro" id="IPR004358">
    <property type="entry name" value="Sig_transdc_His_kin-like_C"/>
</dbReference>
<proteinExistence type="inferred from homology"/>
<keyword evidence="16" id="KW-0812">Transmembrane</keyword>
<dbReference type="PROSITE" id="PS50112">
    <property type="entry name" value="PAS"/>
    <property type="match status" value="7"/>
</dbReference>
<dbReference type="eggNOG" id="COG4251">
    <property type="taxonomic scope" value="Bacteria"/>
</dbReference>
<organism evidence="22 23">
    <name type="scientific">Coleofasciculus chthonoplastes PCC 7420</name>
    <dbReference type="NCBI Taxonomy" id="118168"/>
    <lineage>
        <taxon>Bacteria</taxon>
        <taxon>Bacillati</taxon>
        <taxon>Cyanobacteriota</taxon>
        <taxon>Cyanophyceae</taxon>
        <taxon>Coleofasciculales</taxon>
        <taxon>Coleofasciculaceae</taxon>
        <taxon>Coleofasciculus</taxon>
    </lineage>
</organism>
<feature type="domain" description="PAS" evidence="19">
    <location>
        <begin position="867"/>
        <end position="940"/>
    </location>
</feature>
<evidence type="ECO:0000259" key="18">
    <source>
        <dbReference type="PROSITE" id="PS50110"/>
    </source>
</evidence>
<dbReference type="Gene3D" id="1.10.8.500">
    <property type="entry name" value="HAMP domain in histidine kinase"/>
    <property type="match status" value="1"/>
</dbReference>
<feature type="domain" description="PAC" evidence="20">
    <location>
        <begin position="1703"/>
        <end position="1755"/>
    </location>
</feature>
<evidence type="ECO:0000256" key="9">
    <source>
        <dbReference type="ARBA" id="ARBA00022840"/>
    </source>
</evidence>